<comment type="subcellular location">
    <subcellularLocation>
        <location evidence="1">Endoplasmic reticulum membrane</location>
        <topology evidence="1">Multi-pass membrane protein</topology>
    </subcellularLocation>
</comment>
<dbReference type="GO" id="GO:0005789">
    <property type="term" value="C:endoplasmic reticulum membrane"/>
    <property type="evidence" value="ECO:0007669"/>
    <property type="project" value="UniProtKB-SubCell"/>
</dbReference>
<dbReference type="Gene3D" id="1.20.1250.20">
    <property type="entry name" value="MFS general substrate transporter like domains"/>
    <property type="match status" value="2"/>
</dbReference>
<dbReference type="Proteomes" id="UP000650582">
    <property type="component" value="Unassembled WGS sequence"/>
</dbReference>
<dbReference type="Pfam" id="PF07859">
    <property type="entry name" value="Abhydrolase_3"/>
    <property type="match status" value="1"/>
</dbReference>
<sequence length="1301" mass="144169">MPSGPPSRLYAWVYLARKYAELLVRLPFIGIWYIPKSNRPYPGWSWGRALVVYVAGFTWEIPYRTGRLLDRDINREVPANECMGTKFMWIQPVPEHFVQGEIKGYAESAKVKPCRIPAYGFGDWGQEKLPHAREGEKIVMHCHGGAYVTRTAHPEDLTAGVSKGIVKFSKSTISRTLSIEYRLSSSAPWPSKWPFPTGLIDALSGYHYLINTLGFKPQNIIISGDSAGGNLVLGLVRYLRDNPQIGLPLPGGLLLVSPWCDLGETHLHQRPNSLSVKNHDRRSDFIAGDWISSDSTLRYGIRSFLGSHLSPTDARKNPYISPASLDLDEQIVATMFDNFPRTYLVYGEAEILVDENRTLYERMVKNVGPDRIVKDEVPGAIHDVFALEIWEPEYSEAHRRIVIRGTDGPSLSQCARNLWDIPARMRKMEPEKVQVTTIENKSVRSLSLDSRPKATWSEEEERRLIRKLDWRILPVVIIFVSGAQLTVGVVDRTNVGNAKVAGLEKDIGLVGYQCEHMHNSKNQQHHLIKVPDNIGLSIFYITYALSEVPSNLLLKRIGADKWIPVLVTGFGLVCFCTTFIRNFAGFMVVRALLGLWEGGMMPGVTFYLSTYYKRHELVFRIGIFVSASSLSGAFGGLLASGLLKIPQLKGVPSGAWRNILEGAITMALGLAAFYFLPGPAERTKFLNEREKMIAIQRLMQDEDNGNTAGSQAAKGDSWWRAFKSLNTWICAICFLLNNMTVQGISLFMPTLLKGMGYSTIQSQLRTVPPYVVASVFSIAIAYGSFRSGRRGMWLLFIVPLVITGLAILLGTSNSQANYAGVFLIAMGAFPQGPILLSWVSNCVYGYQKRVLTQLVYKATNNSAPNTVRAVSSALVVAIGTMGPIVTSWIYLPSDSPRYPIATGVQVGAQGAFFILASTLILHNIRENRRRARGERDYRLNASEEEVARLGSLHPNFRLATPSRRRSGGSPPSKTESITRRSPAPNAALAPQATSPILLHRLLVLSLLSALVGGGTIYSIVNNTYKDTSDPLLAHLPHHLADYSYFARKSNIFNQLFVKKAWGWTSGAFFALWFTSPGHLRKPGRVVEWVIATGIWALFTMWFFGPSLFHRLASASGAQCVVFLPPSPDASSNIVNVPVEFCQQHTPVSPNTHPTLFASNFVLSRLAGTHSLDPKWRAVPTLYSGHDISGHMFLLTMSIFFLAEQISLSLPLLYPSLEPVPGTVRHRASFLHEVVVKASGALLGIWFLMSLTTAVYFHTPFEKATGFLAGLLAAYIIKLPVPILSRAPPPAPPIVPLDKPEI</sequence>
<feature type="transmembrane region" description="Helical" evidence="9">
    <location>
        <begin position="472"/>
        <end position="490"/>
    </location>
</feature>
<evidence type="ECO:0000256" key="7">
    <source>
        <dbReference type="PROSITE-ProRule" id="PRU10038"/>
    </source>
</evidence>
<feature type="active site" evidence="7">
    <location>
        <position position="226"/>
    </location>
</feature>
<keyword evidence="6 9" id="KW-0472">Membrane</keyword>
<dbReference type="InterPro" id="IPR033140">
    <property type="entry name" value="Lipase_GDXG_put_SER_AS"/>
</dbReference>
<feature type="region of interest" description="Disordered" evidence="8">
    <location>
        <begin position="957"/>
        <end position="986"/>
    </location>
</feature>
<feature type="transmembrane region" description="Helical" evidence="9">
    <location>
        <begin position="561"/>
        <end position="580"/>
    </location>
</feature>
<dbReference type="InterPro" id="IPR011701">
    <property type="entry name" value="MFS"/>
</dbReference>
<accession>A0A8H7LM55</accession>
<dbReference type="Pfam" id="PF10261">
    <property type="entry name" value="FIT"/>
    <property type="match status" value="1"/>
</dbReference>
<evidence type="ECO:0000313" key="11">
    <source>
        <dbReference type="EMBL" id="KAF8678090.1"/>
    </source>
</evidence>
<dbReference type="EMBL" id="JACYCC010000039">
    <property type="protein sequence ID" value="KAF8678090.1"/>
    <property type="molecule type" value="Genomic_DNA"/>
</dbReference>
<feature type="transmembrane region" description="Helical" evidence="9">
    <location>
        <begin position="725"/>
        <end position="747"/>
    </location>
</feature>
<feature type="transmembrane region" description="Helical" evidence="9">
    <location>
        <begin position="903"/>
        <end position="922"/>
    </location>
</feature>
<comment type="caution">
    <text evidence="11">The sequence shown here is derived from an EMBL/GenBank/DDBJ whole genome shotgun (WGS) entry which is preliminary data.</text>
</comment>
<dbReference type="GO" id="GO:0010945">
    <property type="term" value="F:coenzyme A diphosphatase activity"/>
    <property type="evidence" value="ECO:0007669"/>
    <property type="project" value="InterPro"/>
</dbReference>
<evidence type="ECO:0000256" key="8">
    <source>
        <dbReference type="SAM" id="MobiDB-lite"/>
    </source>
</evidence>
<evidence type="ECO:0000256" key="6">
    <source>
        <dbReference type="ARBA" id="ARBA00023136"/>
    </source>
</evidence>
<evidence type="ECO:0000256" key="1">
    <source>
        <dbReference type="ARBA" id="ARBA00004477"/>
    </source>
</evidence>
<feature type="transmembrane region" description="Helical" evidence="9">
    <location>
        <begin position="867"/>
        <end position="891"/>
    </location>
</feature>
<keyword evidence="4" id="KW-0256">Endoplasmic reticulum</keyword>
<keyword evidence="5 9" id="KW-1133">Transmembrane helix</keyword>
<dbReference type="Pfam" id="PF07690">
    <property type="entry name" value="MFS_1"/>
    <property type="match status" value="1"/>
</dbReference>
<feature type="transmembrane region" description="Helical" evidence="9">
    <location>
        <begin position="1085"/>
        <end position="1103"/>
    </location>
</feature>
<dbReference type="InterPro" id="IPR013094">
    <property type="entry name" value="AB_hydrolase_3"/>
</dbReference>
<evidence type="ECO:0000256" key="5">
    <source>
        <dbReference type="ARBA" id="ARBA00022989"/>
    </source>
</evidence>
<dbReference type="InterPro" id="IPR029058">
    <property type="entry name" value="AB_hydrolase_fold"/>
</dbReference>
<dbReference type="GO" id="GO:0022857">
    <property type="term" value="F:transmembrane transporter activity"/>
    <property type="evidence" value="ECO:0007669"/>
    <property type="project" value="InterPro"/>
</dbReference>
<reference evidence="11" key="1">
    <citation type="submission" date="2020-09" db="EMBL/GenBank/DDBJ databases">
        <title>Comparative genome analyses of four rice-infecting Rhizoctonia solani isolates reveal extensive enrichment of homogalacturonan modification genes.</title>
        <authorList>
            <person name="Lee D.-Y."/>
            <person name="Jeon J."/>
            <person name="Kim K.-T."/>
            <person name="Cheong K."/>
            <person name="Song H."/>
            <person name="Choi G."/>
            <person name="Ko J."/>
            <person name="Opiyo S.O."/>
            <person name="Zuo S."/>
            <person name="Madhav S."/>
            <person name="Lee Y.-H."/>
            <person name="Wang G.-L."/>
        </authorList>
    </citation>
    <scope>NUCLEOTIDE SEQUENCE</scope>
    <source>
        <strain evidence="11">AG1-IA YN-7</strain>
    </source>
</reference>
<keyword evidence="3 9" id="KW-0812">Transmembrane</keyword>
<dbReference type="PANTHER" id="PTHR43791:SF53">
    <property type="entry name" value="MAJOR FACILITATOR SUPERFAMILY (MFS) PROFILE DOMAIN-CONTAINING PROTEIN"/>
    <property type="match status" value="1"/>
</dbReference>
<feature type="transmembrane region" description="Helical" evidence="9">
    <location>
        <begin position="1001"/>
        <end position="1020"/>
    </location>
</feature>
<dbReference type="PROSITE" id="PS01174">
    <property type="entry name" value="LIPASE_GDXG_SER"/>
    <property type="match status" value="1"/>
</dbReference>
<gene>
    <name evidence="11" type="ORF">RHS04_05387</name>
</gene>
<evidence type="ECO:0000256" key="4">
    <source>
        <dbReference type="ARBA" id="ARBA00022824"/>
    </source>
</evidence>
<dbReference type="GO" id="GO:0019915">
    <property type="term" value="P:lipid storage"/>
    <property type="evidence" value="ECO:0007669"/>
    <property type="project" value="InterPro"/>
</dbReference>
<feature type="transmembrane region" description="Helical" evidence="9">
    <location>
        <begin position="621"/>
        <end position="643"/>
    </location>
</feature>
<dbReference type="InterPro" id="IPR019388">
    <property type="entry name" value="FIT"/>
</dbReference>
<feature type="transmembrane region" description="Helical" evidence="9">
    <location>
        <begin position="1051"/>
        <end position="1073"/>
    </location>
</feature>
<dbReference type="SUPFAM" id="SSF53474">
    <property type="entry name" value="alpha/beta-Hydrolases"/>
    <property type="match status" value="1"/>
</dbReference>
<keyword evidence="2" id="KW-0813">Transport</keyword>
<feature type="transmembrane region" description="Helical" evidence="9">
    <location>
        <begin position="792"/>
        <end position="812"/>
    </location>
</feature>
<feature type="domain" description="Alpha/beta hydrolase fold-3" evidence="10">
    <location>
        <begin position="139"/>
        <end position="384"/>
    </location>
</feature>
<dbReference type="InterPro" id="IPR036259">
    <property type="entry name" value="MFS_trans_sf"/>
</dbReference>
<feature type="transmembrane region" description="Helical" evidence="9">
    <location>
        <begin position="586"/>
        <end position="609"/>
    </location>
</feature>
<name>A0A8H7LM55_9AGAM</name>
<dbReference type="SUPFAM" id="SSF103473">
    <property type="entry name" value="MFS general substrate transporter"/>
    <property type="match status" value="1"/>
</dbReference>
<dbReference type="PANTHER" id="PTHR43791">
    <property type="entry name" value="PERMEASE-RELATED"/>
    <property type="match status" value="1"/>
</dbReference>
<protein>
    <submittedName>
        <fullName evidence="11">Adenylosuccinate synthetase</fullName>
    </submittedName>
</protein>
<feature type="transmembrane region" description="Helical" evidence="9">
    <location>
        <begin position="1191"/>
        <end position="1213"/>
    </location>
</feature>
<feature type="transmembrane region" description="Helical" evidence="9">
    <location>
        <begin position="818"/>
        <end position="846"/>
    </location>
</feature>
<evidence type="ECO:0000256" key="3">
    <source>
        <dbReference type="ARBA" id="ARBA00022692"/>
    </source>
</evidence>
<feature type="transmembrane region" description="Helical" evidence="9">
    <location>
        <begin position="767"/>
        <end position="785"/>
    </location>
</feature>
<proteinExistence type="predicted"/>
<feature type="transmembrane region" description="Helical" evidence="9">
    <location>
        <begin position="655"/>
        <end position="676"/>
    </location>
</feature>
<organism evidence="11 12">
    <name type="scientific">Rhizoctonia solani</name>
    <dbReference type="NCBI Taxonomy" id="456999"/>
    <lineage>
        <taxon>Eukaryota</taxon>
        <taxon>Fungi</taxon>
        <taxon>Dikarya</taxon>
        <taxon>Basidiomycota</taxon>
        <taxon>Agaricomycotina</taxon>
        <taxon>Agaricomycetes</taxon>
        <taxon>Cantharellales</taxon>
        <taxon>Ceratobasidiaceae</taxon>
        <taxon>Rhizoctonia</taxon>
    </lineage>
</organism>
<evidence type="ECO:0000256" key="2">
    <source>
        <dbReference type="ARBA" id="ARBA00022448"/>
    </source>
</evidence>
<evidence type="ECO:0000256" key="9">
    <source>
        <dbReference type="SAM" id="Phobius"/>
    </source>
</evidence>
<dbReference type="Gene3D" id="3.40.50.1820">
    <property type="entry name" value="alpha/beta hydrolase"/>
    <property type="match status" value="1"/>
</dbReference>
<feature type="transmembrane region" description="Helical" evidence="9">
    <location>
        <begin position="1233"/>
        <end position="1257"/>
    </location>
</feature>
<evidence type="ECO:0000259" key="10">
    <source>
        <dbReference type="Pfam" id="PF07859"/>
    </source>
</evidence>
<evidence type="ECO:0000313" key="12">
    <source>
        <dbReference type="Proteomes" id="UP000650582"/>
    </source>
</evidence>